<evidence type="ECO:0000256" key="1">
    <source>
        <dbReference type="SAM" id="MobiDB-lite"/>
    </source>
</evidence>
<dbReference type="Proteomes" id="UP000065511">
    <property type="component" value="Chromosome"/>
</dbReference>
<evidence type="ECO:0000259" key="3">
    <source>
        <dbReference type="Pfam" id="PF06030"/>
    </source>
</evidence>
<feature type="domain" description="WxL Interacting Protein host binding" evidence="4">
    <location>
        <begin position="177"/>
        <end position="301"/>
    </location>
</feature>
<reference evidence="5 6" key="1">
    <citation type="submission" date="2015-12" db="EMBL/GenBank/DDBJ databases">
        <authorList>
            <person name="Lauer A."/>
            <person name="Humrighouse B."/>
            <person name="Loparev V."/>
            <person name="Shewmaker P.L."/>
            <person name="Whitney A.M."/>
            <person name="McLaughlin R.W."/>
        </authorList>
    </citation>
    <scope>NUCLEOTIDE SEQUENCE [LARGE SCALE GENOMIC DNA]</scope>
    <source>
        <strain evidence="5 6">LMG 23085</strain>
    </source>
</reference>
<evidence type="ECO:0000313" key="5">
    <source>
        <dbReference type="EMBL" id="ALS02445.1"/>
    </source>
</evidence>
<sequence>MINKRKILRLIIAIIGSFLLLLTFMIVNMKVGLAVSVKPILPNNQHNPEATYYDLRMEPNQEQDLALELINTSDKKQQVTLQINDATTNEIGDIDYSDRSKIVVRDKSLKFGLKDIASSESEITIPAHETMTTIVHLKMPPNQFNGMILGGIKVVSSEKSNGEQTSTNQQDHAPKTYIVAVKLTETDTPITANLNLLGVFSVKESKKNSIKATIQNDQAINLEDIELTAKVYEENSDKLSFQTKLTGYRMAPNSSLTFIINKENQVLQPGNYQIAIAAKSKATNQEWQWDEELRITQAEDKEKDNLAMSKESIMFYTIIFVSTFVALLLLLLILLILRKRKEKRYAEALYHKNKEREPNNKNPKRKRKSEGNKSDSVRRRRSAESKRQRKSTPNK</sequence>
<feature type="transmembrane region" description="Helical" evidence="2">
    <location>
        <begin position="313"/>
        <end position="337"/>
    </location>
</feature>
<dbReference type="InterPro" id="IPR010317">
    <property type="entry name" value="WxLIP_PGBD"/>
</dbReference>
<protein>
    <recommendedName>
        <fullName evidence="7">DUF3324 domain-containing protein</fullName>
    </recommendedName>
</protein>
<dbReference type="Pfam" id="PF06030">
    <property type="entry name" value="WxLIP_PGBD"/>
    <property type="match status" value="1"/>
</dbReference>
<dbReference type="EMBL" id="CP013614">
    <property type="protein sequence ID" value="ALS02445.1"/>
    <property type="molecule type" value="Genomic_DNA"/>
</dbReference>
<evidence type="ECO:0000259" key="4">
    <source>
        <dbReference type="Pfam" id="PF11797"/>
    </source>
</evidence>
<dbReference type="InterPro" id="IPR021759">
    <property type="entry name" value="WxLIP_HBD"/>
</dbReference>
<gene>
    <name evidence="5" type="ORF">ATZ33_13930</name>
</gene>
<keyword evidence="6" id="KW-1185">Reference proteome</keyword>
<dbReference type="RefSeq" id="WP_071878807.1">
    <property type="nucleotide sequence ID" value="NZ_JXLC01000026.1"/>
</dbReference>
<feature type="domain" description="WxL Interacting Protein peptidoglycan binding" evidence="3">
    <location>
        <begin position="36"/>
        <end position="154"/>
    </location>
</feature>
<name>A0ABN4JAY3_9ENTE</name>
<dbReference type="Pfam" id="PF11797">
    <property type="entry name" value="WxLIP_HBD"/>
    <property type="match status" value="1"/>
</dbReference>
<evidence type="ECO:0000313" key="6">
    <source>
        <dbReference type="Proteomes" id="UP000065511"/>
    </source>
</evidence>
<feature type="compositionally biased region" description="Basic and acidic residues" evidence="1">
    <location>
        <begin position="369"/>
        <end position="386"/>
    </location>
</feature>
<keyword evidence="2" id="KW-0812">Transmembrane</keyword>
<keyword evidence="2" id="KW-1133">Transmembrane helix</keyword>
<evidence type="ECO:0000256" key="2">
    <source>
        <dbReference type="SAM" id="Phobius"/>
    </source>
</evidence>
<feature type="region of interest" description="Disordered" evidence="1">
    <location>
        <begin position="351"/>
        <end position="395"/>
    </location>
</feature>
<keyword evidence="2" id="KW-0472">Membrane</keyword>
<organism evidence="5 6">
    <name type="scientific">Enterococcus silesiacus</name>
    <dbReference type="NCBI Taxonomy" id="332949"/>
    <lineage>
        <taxon>Bacteria</taxon>
        <taxon>Bacillati</taxon>
        <taxon>Bacillota</taxon>
        <taxon>Bacilli</taxon>
        <taxon>Lactobacillales</taxon>
        <taxon>Enterococcaceae</taxon>
        <taxon>Enterococcus</taxon>
    </lineage>
</organism>
<proteinExistence type="predicted"/>
<evidence type="ECO:0008006" key="7">
    <source>
        <dbReference type="Google" id="ProtNLM"/>
    </source>
</evidence>
<accession>A0ABN4JAY3</accession>